<comment type="caution">
    <text evidence="6">The sequence shown here is derived from an EMBL/GenBank/DDBJ whole genome shotgun (WGS) entry which is preliminary data.</text>
</comment>
<accession>A0ABP8W268</accession>
<dbReference type="Gene3D" id="3.40.50.720">
    <property type="entry name" value="NAD(P)-binding Rossmann-like Domain"/>
    <property type="match status" value="1"/>
</dbReference>
<dbReference type="InterPro" id="IPR036291">
    <property type="entry name" value="NAD(P)-bd_dom_sf"/>
</dbReference>
<sequence length="336" mass="35852">MTSIRWGILGAGGIASTFVADLLGAREQGADFTVSAVGSRRAETSRAFADRFGIEHAHASYEALVSDPTVDVVYIATPHVFHRDQALLAIAAGKHVLVEKPFTINAVEAREIFDEAEAAGVIALEAMWTRFLPQNDELRRILRSGLIGEPRFFHGTHFQSLPTDPHHRINDPALGGGALLDLGVYPVSFALDVFGAPTSILASGLLSEQGVDKRVSTVFGHTGGAASTTSSALDTAGPNAGSIQGSEGRVEIDGTFFTASGLTVFDAEGEVLERYDSDEGGLRGMHHQALEMARLVEHGRSADDRLSPADTLAVMATMDEIRRQIGVRYPSETASR</sequence>
<comment type="similarity">
    <text evidence="1">Belongs to the Gfo/Idh/MocA family.</text>
</comment>
<dbReference type="Pfam" id="PF22725">
    <property type="entry name" value="GFO_IDH_MocA_C3"/>
    <property type="match status" value="1"/>
</dbReference>
<evidence type="ECO:0000259" key="5">
    <source>
        <dbReference type="Pfam" id="PF22725"/>
    </source>
</evidence>
<feature type="domain" description="Gfo/Idh/MocA-like oxidoreductase N-terminal" evidence="4">
    <location>
        <begin position="4"/>
        <end position="123"/>
    </location>
</feature>
<dbReference type="InterPro" id="IPR050984">
    <property type="entry name" value="Gfo/Idh/MocA_domain"/>
</dbReference>
<dbReference type="SUPFAM" id="SSF51735">
    <property type="entry name" value="NAD(P)-binding Rossmann-fold domains"/>
    <property type="match status" value="1"/>
</dbReference>
<dbReference type="EMBL" id="BAABLM010000004">
    <property type="protein sequence ID" value="GAA4676975.1"/>
    <property type="molecule type" value="Genomic_DNA"/>
</dbReference>
<organism evidence="6 7">
    <name type="scientific">Frondihabitans cladoniiphilus</name>
    <dbReference type="NCBI Taxonomy" id="715785"/>
    <lineage>
        <taxon>Bacteria</taxon>
        <taxon>Bacillati</taxon>
        <taxon>Actinomycetota</taxon>
        <taxon>Actinomycetes</taxon>
        <taxon>Micrococcales</taxon>
        <taxon>Microbacteriaceae</taxon>
        <taxon>Frondihabitans</taxon>
    </lineage>
</organism>
<reference evidence="7" key="1">
    <citation type="journal article" date="2019" name="Int. J. Syst. Evol. Microbiol.">
        <title>The Global Catalogue of Microorganisms (GCM) 10K type strain sequencing project: providing services to taxonomists for standard genome sequencing and annotation.</title>
        <authorList>
            <consortium name="The Broad Institute Genomics Platform"/>
            <consortium name="The Broad Institute Genome Sequencing Center for Infectious Disease"/>
            <person name="Wu L."/>
            <person name="Ma J."/>
        </authorList>
    </citation>
    <scope>NUCLEOTIDE SEQUENCE [LARGE SCALE GENOMIC DNA]</scope>
    <source>
        <strain evidence="7">JCM 18956</strain>
    </source>
</reference>
<keyword evidence="3" id="KW-0520">NAD</keyword>
<dbReference type="Pfam" id="PF01408">
    <property type="entry name" value="GFO_IDH_MocA"/>
    <property type="match status" value="1"/>
</dbReference>
<proteinExistence type="inferred from homology"/>
<dbReference type="SUPFAM" id="SSF55347">
    <property type="entry name" value="Glyceraldehyde-3-phosphate dehydrogenase-like, C-terminal domain"/>
    <property type="match status" value="1"/>
</dbReference>
<dbReference type="PANTHER" id="PTHR22604">
    <property type="entry name" value="OXIDOREDUCTASES"/>
    <property type="match status" value="1"/>
</dbReference>
<evidence type="ECO:0000256" key="3">
    <source>
        <dbReference type="ARBA" id="ARBA00023027"/>
    </source>
</evidence>
<evidence type="ECO:0000256" key="2">
    <source>
        <dbReference type="ARBA" id="ARBA00023002"/>
    </source>
</evidence>
<dbReference type="RefSeq" id="WP_345375925.1">
    <property type="nucleotide sequence ID" value="NZ_BAABLM010000004.1"/>
</dbReference>
<feature type="domain" description="GFO/IDH/MocA-like oxidoreductase" evidence="5">
    <location>
        <begin position="137"/>
        <end position="250"/>
    </location>
</feature>
<protein>
    <submittedName>
        <fullName evidence="6">Gfo/Idh/MocA family oxidoreductase</fullName>
    </submittedName>
</protein>
<dbReference type="Proteomes" id="UP001501295">
    <property type="component" value="Unassembled WGS sequence"/>
</dbReference>
<dbReference type="InterPro" id="IPR000683">
    <property type="entry name" value="Gfo/Idh/MocA-like_OxRdtase_N"/>
</dbReference>
<gene>
    <name evidence="6" type="ORF">GCM10025780_22010</name>
</gene>
<evidence type="ECO:0000313" key="7">
    <source>
        <dbReference type="Proteomes" id="UP001501295"/>
    </source>
</evidence>
<evidence type="ECO:0000259" key="4">
    <source>
        <dbReference type="Pfam" id="PF01408"/>
    </source>
</evidence>
<name>A0ABP8W268_9MICO</name>
<dbReference type="PANTHER" id="PTHR22604:SF105">
    <property type="entry name" value="TRANS-1,2-DIHYDROBENZENE-1,2-DIOL DEHYDROGENASE"/>
    <property type="match status" value="1"/>
</dbReference>
<keyword evidence="2" id="KW-0560">Oxidoreductase</keyword>
<dbReference type="InterPro" id="IPR055170">
    <property type="entry name" value="GFO_IDH_MocA-like_dom"/>
</dbReference>
<evidence type="ECO:0000313" key="6">
    <source>
        <dbReference type="EMBL" id="GAA4676975.1"/>
    </source>
</evidence>
<keyword evidence="7" id="KW-1185">Reference proteome</keyword>
<dbReference type="Gene3D" id="3.30.360.10">
    <property type="entry name" value="Dihydrodipicolinate Reductase, domain 2"/>
    <property type="match status" value="1"/>
</dbReference>
<evidence type="ECO:0000256" key="1">
    <source>
        <dbReference type="ARBA" id="ARBA00010928"/>
    </source>
</evidence>